<dbReference type="EMBL" id="UYJE01008311">
    <property type="protein sequence ID" value="VDI62876.1"/>
    <property type="molecule type" value="Genomic_DNA"/>
</dbReference>
<comment type="caution">
    <text evidence="4">The sequence shown here is derived from an EMBL/GenBank/DDBJ whole genome shotgun (WGS) entry which is preliminary data.</text>
</comment>
<dbReference type="InterPro" id="IPR007110">
    <property type="entry name" value="Ig-like_dom"/>
</dbReference>
<dbReference type="PANTHER" id="PTHR45889:SF8">
    <property type="entry name" value="IG-LIKE DOMAIN-CONTAINING PROTEIN"/>
    <property type="match status" value="1"/>
</dbReference>
<gene>
    <name evidence="4" type="ORF">MGAL_10B014707</name>
</gene>
<dbReference type="Gene3D" id="2.60.40.10">
    <property type="entry name" value="Immunoglobulins"/>
    <property type="match status" value="9"/>
</dbReference>
<dbReference type="PANTHER" id="PTHR45889">
    <property type="entry name" value="IG-LIKE DOMAIN-CONTAINING PROTEIN"/>
    <property type="match status" value="1"/>
</dbReference>
<name>A0A8B6GEE7_MYTGA</name>
<evidence type="ECO:0000259" key="3">
    <source>
        <dbReference type="PROSITE" id="PS50835"/>
    </source>
</evidence>
<dbReference type="InterPro" id="IPR003598">
    <property type="entry name" value="Ig_sub2"/>
</dbReference>
<accession>A0A8B6GEE7</accession>
<feature type="domain" description="Ig-like" evidence="3">
    <location>
        <begin position="27"/>
        <end position="119"/>
    </location>
</feature>
<dbReference type="Proteomes" id="UP000596742">
    <property type="component" value="Unassembled WGS sequence"/>
</dbReference>
<keyword evidence="2" id="KW-0732">Signal</keyword>
<dbReference type="SUPFAM" id="SSF48726">
    <property type="entry name" value="Immunoglobulin"/>
    <property type="match status" value="9"/>
</dbReference>
<dbReference type="PROSITE" id="PS50835">
    <property type="entry name" value="IG_LIKE"/>
    <property type="match status" value="2"/>
</dbReference>
<dbReference type="InterPro" id="IPR013783">
    <property type="entry name" value="Ig-like_fold"/>
</dbReference>
<dbReference type="Pfam" id="PF08205">
    <property type="entry name" value="C2-set_2"/>
    <property type="match status" value="6"/>
</dbReference>
<reference evidence="4" key="1">
    <citation type="submission" date="2018-11" db="EMBL/GenBank/DDBJ databases">
        <authorList>
            <person name="Alioto T."/>
            <person name="Alioto T."/>
        </authorList>
    </citation>
    <scope>NUCLEOTIDE SEQUENCE</scope>
</reference>
<keyword evidence="5" id="KW-1185">Reference proteome</keyword>
<sequence length="903" mass="97371">MIVKTAFFLFGLLSYVKTWELRPPGYPSITYQGHTNSPITGHTVQLECSSAGGMPTPNITWYVDERRLTNSINITVSPVTTTGDVTSSTLTISHVTIGEHLQVFKCKVDNGVLQSDLVATFYIVAPPAPALTGKTNVLAGDVETWFCSSTAGFLEPKMTMYLNNVPIQSGFTVDKSSGGVIGTLIWTAQSMNDGDQLTCKIEHDLFDAKSTSLMIAVQATPDHPIFTGQTVFTPGQQQQWTCESKGGNPEPDMTITINNNQIYSGITSYEVKDTITKTTDMTTTLNLAPSIANDGDSLCCKVKHETLSYKQSSCLILQLAQVATQPPTISGSPLVFIGQSSQFSCTTLGGYQKPNMVMTIGGNDITSGISNQETQDSNTQRWRVTQTVVMTATAFNDGQKICCEVPMLQPACLTLAVQVSQQPPTISGSAIIIPGQQTQWTCTSLDGYPKPNMIMTMGGFQIMNGFSSKEIRNSNTQMWELTQKVVMTPTTLNDGQKICCEMLLQQPVCLTLKVQASLQQATISGPTSVISGQQTQWTCTTTNGYPKPNMMMTMGGVQITNGFYSQETQDSNTQTWTVTQNAIMNPTPINDGQKICCVVETLQPVCRTLAVQVSLQTPTIVGPSNVIIGQSTQWTCTSSDGYPKPNMIMTLGGSTITNGFTSQEYLNPNTNTWTVSQSVTMTPTALNDGQKICCQVPTLQPVCRTLAVQASLQTPTIVGPSQVIIGQSTQWTCTSADGYPKPNMIMTLEGSTITNGFTSQETLDSSTNLWTVTQSVVMTPTALNAGQKICCQVPTLQPVCRTLLVQASLQTPTLVGPSNVIIGQSTQWTCTSTDGYPKPNMIITLGGSTITNGLTSQDYLNPNTNMWTVTQSVTMTPTALNDGQNLCCQVPTLQPVCRTLAVQ</sequence>
<organism evidence="4 5">
    <name type="scientific">Mytilus galloprovincialis</name>
    <name type="common">Mediterranean mussel</name>
    <dbReference type="NCBI Taxonomy" id="29158"/>
    <lineage>
        <taxon>Eukaryota</taxon>
        <taxon>Metazoa</taxon>
        <taxon>Spiralia</taxon>
        <taxon>Lophotrochozoa</taxon>
        <taxon>Mollusca</taxon>
        <taxon>Bivalvia</taxon>
        <taxon>Autobranchia</taxon>
        <taxon>Pteriomorphia</taxon>
        <taxon>Mytilida</taxon>
        <taxon>Mytiloidea</taxon>
        <taxon>Mytilidae</taxon>
        <taxon>Mytilinae</taxon>
        <taxon>Mytilus</taxon>
    </lineage>
</organism>
<evidence type="ECO:0000256" key="2">
    <source>
        <dbReference type="SAM" id="SignalP"/>
    </source>
</evidence>
<feature type="non-terminal residue" evidence="4">
    <location>
        <position position="1"/>
    </location>
</feature>
<evidence type="ECO:0000313" key="5">
    <source>
        <dbReference type="Proteomes" id="UP000596742"/>
    </source>
</evidence>
<feature type="chain" id="PRO_5032487082" description="Ig-like domain-containing protein" evidence="2">
    <location>
        <begin position="19"/>
        <end position="903"/>
    </location>
</feature>
<evidence type="ECO:0000256" key="1">
    <source>
        <dbReference type="ARBA" id="ARBA00023157"/>
    </source>
</evidence>
<dbReference type="AlphaFoldDB" id="A0A8B6GEE7"/>
<feature type="signal peptide" evidence="2">
    <location>
        <begin position="1"/>
        <end position="18"/>
    </location>
</feature>
<feature type="domain" description="Ig-like" evidence="3">
    <location>
        <begin position="221"/>
        <end position="316"/>
    </location>
</feature>
<dbReference type="InterPro" id="IPR036179">
    <property type="entry name" value="Ig-like_dom_sf"/>
</dbReference>
<proteinExistence type="predicted"/>
<keyword evidence="1" id="KW-1015">Disulfide bond</keyword>
<dbReference type="InterPro" id="IPR013162">
    <property type="entry name" value="CD80_C2-set"/>
</dbReference>
<dbReference type="SMART" id="SM00408">
    <property type="entry name" value="IGc2"/>
    <property type="match status" value="1"/>
</dbReference>
<dbReference type="OrthoDB" id="6020543at2759"/>
<evidence type="ECO:0000313" key="4">
    <source>
        <dbReference type="EMBL" id="VDI62876.1"/>
    </source>
</evidence>
<protein>
    <recommendedName>
        <fullName evidence="3">Ig-like domain-containing protein</fullName>
    </recommendedName>
</protein>